<keyword evidence="2" id="KW-1185">Reference proteome</keyword>
<organism evidence="1 2">
    <name type="scientific">Pilimelia anulata</name>
    <dbReference type="NCBI Taxonomy" id="53371"/>
    <lineage>
        <taxon>Bacteria</taxon>
        <taxon>Bacillati</taxon>
        <taxon>Actinomycetota</taxon>
        <taxon>Actinomycetes</taxon>
        <taxon>Micromonosporales</taxon>
        <taxon>Micromonosporaceae</taxon>
        <taxon>Pilimelia</taxon>
    </lineage>
</organism>
<proteinExistence type="predicted"/>
<name>A0A8J3BD75_9ACTN</name>
<comment type="caution">
    <text evidence="1">The sequence shown here is derived from an EMBL/GenBank/DDBJ whole genome shotgun (WGS) entry which is preliminary data.</text>
</comment>
<protein>
    <submittedName>
        <fullName evidence="1">Uncharacterized protein</fullName>
    </submittedName>
</protein>
<evidence type="ECO:0000313" key="2">
    <source>
        <dbReference type="Proteomes" id="UP000649739"/>
    </source>
</evidence>
<dbReference type="AlphaFoldDB" id="A0A8J3BD75"/>
<reference evidence="1" key="1">
    <citation type="journal article" date="2014" name="Int. J. Syst. Evol. Microbiol.">
        <title>Complete genome sequence of Corynebacterium casei LMG S-19264T (=DSM 44701T), isolated from a smear-ripened cheese.</title>
        <authorList>
            <consortium name="US DOE Joint Genome Institute (JGI-PGF)"/>
            <person name="Walter F."/>
            <person name="Albersmeier A."/>
            <person name="Kalinowski J."/>
            <person name="Ruckert C."/>
        </authorList>
    </citation>
    <scope>NUCLEOTIDE SEQUENCE</scope>
    <source>
        <strain evidence="1">JCM 3090</strain>
    </source>
</reference>
<accession>A0A8J3BD75</accession>
<dbReference type="RefSeq" id="WP_189170810.1">
    <property type="nucleotide sequence ID" value="NZ_BMQB01000006.1"/>
</dbReference>
<sequence>MTAPAPMHRQMSTTSILLYLLAVPVLISLCLGGCNAFGAAVGATDDQSVESTQR</sequence>
<evidence type="ECO:0000313" key="1">
    <source>
        <dbReference type="EMBL" id="GGJ98420.1"/>
    </source>
</evidence>
<gene>
    <name evidence="1" type="ORF">GCM10010123_30500</name>
</gene>
<dbReference type="Proteomes" id="UP000649739">
    <property type="component" value="Unassembled WGS sequence"/>
</dbReference>
<reference evidence="1" key="2">
    <citation type="submission" date="2020-09" db="EMBL/GenBank/DDBJ databases">
        <authorList>
            <person name="Sun Q."/>
            <person name="Ohkuma M."/>
        </authorList>
    </citation>
    <scope>NUCLEOTIDE SEQUENCE</scope>
    <source>
        <strain evidence="1">JCM 3090</strain>
    </source>
</reference>
<dbReference type="EMBL" id="BMQB01000006">
    <property type="protein sequence ID" value="GGJ98420.1"/>
    <property type="molecule type" value="Genomic_DNA"/>
</dbReference>